<dbReference type="GO" id="GO:0005737">
    <property type="term" value="C:cytoplasm"/>
    <property type="evidence" value="ECO:0007669"/>
    <property type="project" value="TreeGrafter"/>
</dbReference>
<dbReference type="InterPro" id="IPR010071">
    <property type="entry name" value="AA_adenyl_dom"/>
</dbReference>
<protein>
    <recommendedName>
        <fullName evidence="7">D-lysergyl-peptide-synthetase subunit 1</fullName>
    </recommendedName>
    <alternativeName>
        <fullName evidence="8">Nonribosomal peptide synthetase 1</fullName>
    </alternativeName>
</protein>
<feature type="domain" description="Carrier" evidence="10">
    <location>
        <begin position="822"/>
        <end position="899"/>
    </location>
</feature>
<feature type="region of interest" description="Disordered" evidence="9">
    <location>
        <begin position="2144"/>
        <end position="2163"/>
    </location>
</feature>
<dbReference type="InterPro" id="IPR042099">
    <property type="entry name" value="ANL_N_sf"/>
</dbReference>
<keyword evidence="2" id="KW-0596">Phosphopantetheine</keyword>
<dbReference type="SUPFAM" id="SSF56801">
    <property type="entry name" value="Acetyl-CoA synthetase-like"/>
    <property type="match status" value="3"/>
</dbReference>
<keyword evidence="5" id="KW-0808">Transferase</keyword>
<evidence type="ECO:0000256" key="3">
    <source>
        <dbReference type="ARBA" id="ARBA00022553"/>
    </source>
</evidence>
<feature type="compositionally biased region" description="Low complexity" evidence="9">
    <location>
        <begin position="902"/>
        <end position="912"/>
    </location>
</feature>
<feature type="compositionally biased region" description="Polar residues" evidence="9">
    <location>
        <begin position="1"/>
        <end position="21"/>
    </location>
</feature>
<dbReference type="GO" id="GO:0016740">
    <property type="term" value="F:transferase activity"/>
    <property type="evidence" value="ECO:0007669"/>
    <property type="project" value="UniProtKB-KW"/>
</dbReference>
<dbReference type="NCBIfam" id="TIGR01733">
    <property type="entry name" value="AA-adenyl-dom"/>
    <property type="match status" value="2"/>
</dbReference>
<dbReference type="FunFam" id="3.30.300.30:FF:000015">
    <property type="entry name" value="Nonribosomal peptide synthase SidD"/>
    <property type="match status" value="3"/>
</dbReference>
<dbReference type="PROSITE" id="PS50075">
    <property type="entry name" value="CARRIER"/>
    <property type="match status" value="3"/>
</dbReference>
<dbReference type="UniPathway" id="UPA00327"/>
<feature type="region of interest" description="Disordered" evidence="9">
    <location>
        <begin position="1"/>
        <end position="66"/>
    </location>
</feature>
<feature type="domain" description="Carrier" evidence="10">
    <location>
        <begin position="1933"/>
        <end position="2009"/>
    </location>
</feature>
<evidence type="ECO:0000256" key="1">
    <source>
        <dbReference type="ARBA" id="ARBA00005107"/>
    </source>
</evidence>
<dbReference type="Pfam" id="PF00668">
    <property type="entry name" value="Condensation"/>
    <property type="match status" value="3"/>
</dbReference>
<evidence type="ECO:0000256" key="7">
    <source>
        <dbReference type="ARBA" id="ARBA00044125"/>
    </source>
</evidence>
<feature type="compositionally biased region" description="Pro residues" evidence="9">
    <location>
        <begin position="51"/>
        <end position="61"/>
    </location>
</feature>
<feature type="domain" description="Carrier" evidence="10">
    <location>
        <begin position="3050"/>
        <end position="3126"/>
    </location>
</feature>
<evidence type="ECO:0000256" key="2">
    <source>
        <dbReference type="ARBA" id="ARBA00022450"/>
    </source>
</evidence>
<feature type="compositionally biased region" description="Pro residues" evidence="9">
    <location>
        <begin position="913"/>
        <end position="922"/>
    </location>
</feature>
<evidence type="ECO:0000313" key="11">
    <source>
        <dbReference type="EMBL" id="ARB50207.1"/>
    </source>
</evidence>
<dbReference type="GO" id="GO:0016874">
    <property type="term" value="F:ligase activity"/>
    <property type="evidence" value="ECO:0007669"/>
    <property type="project" value="UniProtKB-KW"/>
</dbReference>
<dbReference type="PANTHER" id="PTHR45527:SF16">
    <property type="entry name" value="NONRIBOSOMAL PEPTIDE SYNTHASE ATNA-RELATED"/>
    <property type="match status" value="1"/>
</dbReference>
<dbReference type="GO" id="GO:0043041">
    <property type="term" value="P:amino acid activation for nonribosomal peptide biosynthetic process"/>
    <property type="evidence" value="ECO:0007669"/>
    <property type="project" value="TreeGrafter"/>
</dbReference>
<dbReference type="SUPFAM" id="SSF52777">
    <property type="entry name" value="CoA-dependent acyltransferases"/>
    <property type="match status" value="7"/>
</dbReference>
<proteinExistence type="inferred from homology"/>
<keyword evidence="4" id="KW-0436">Ligase</keyword>
<dbReference type="Gene3D" id="3.40.50.12780">
    <property type="entry name" value="N-terminal domain of ligase-like"/>
    <property type="match status" value="3"/>
</dbReference>
<comment type="similarity">
    <text evidence="6">Belongs to the NRP synthetase family.</text>
</comment>
<dbReference type="InterPro" id="IPR009081">
    <property type="entry name" value="PP-bd_ACP"/>
</dbReference>
<organism evidence="11">
    <name type="scientific">Claviceps africana</name>
    <dbReference type="NCBI Taxonomy" id="83212"/>
    <lineage>
        <taxon>Eukaryota</taxon>
        <taxon>Fungi</taxon>
        <taxon>Dikarya</taxon>
        <taxon>Ascomycota</taxon>
        <taxon>Pezizomycotina</taxon>
        <taxon>Sordariomycetes</taxon>
        <taxon>Hypocreomycetidae</taxon>
        <taxon>Hypocreales</taxon>
        <taxon>Clavicipitaceae</taxon>
        <taxon>Claviceps</taxon>
    </lineage>
</organism>
<dbReference type="InterPro" id="IPR006162">
    <property type="entry name" value="Ppantetheine_attach_site"/>
</dbReference>
<dbReference type="InterPro" id="IPR020845">
    <property type="entry name" value="AMP-binding_CS"/>
</dbReference>
<evidence type="ECO:0000256" key="6">
    <source>
        <dbReference type="ARBA" id="ARBA00029454"/>
    </source>
</evidence>
<dbReference type="InterPro" id="IPR023213">
    <property type="entry name" value="CAT-like_dom_sf"/>
</dbReference>
<accession>A0A1X9JZ09</accession>
<dbReference type="PROSITE" id="PS00455">
    <property type="entry name" value="AMP_BINDING"/>
    <property type="match status" value="1"/>
</dbReference>
<dbReference type="EMBL" id="KY677717">
    <property type="protein sequence ID" value="ARB50207.1"/>
    <property type="molecule type" value="Genomic_DNA"/>
</dbReference>
<comment type="pathway">
    <text evidence="1">Alkaloid biosynthesis; ergot alkaloid biosynthesis.</text>
</comment>
<sequence length="3590" mass="390428">MLPTTAAMSVSNPAQTETSGAQLDGARNMSGPGDPSSSPPEPCILTGFRPAPSPPTVPGPPRFRSTRVDGRDYLSGLKALVDGNDVSAAAVFQAAWALVLRTYLARWHVSLNYAAVRRRPSVTDTTGGSRQPVEMMPCTFRIRADDTLLDVIRQRSAASSRGGDGGSNTCVVYWPEECWSSEQPSQDEMEFVAETEQLAKHDCVVSFTPDMQSMLSYREYFMSARQAEHLAATMLVVLKAMVETPRQSVAGMDMCSPLDHQTFSQWNAQAPVAADVCVHHLIEQRRRAHPDGRAVVSWDGSLTYDELDRLSSRLADRLRDAGVGPGVFVATCFARCKWMPVAMLGIMRAGGAFCAMEPSYPVARRTEMCQALRAPIVLTTQSSLQDASLLPGTVLVVGDDLFADGARPGTEPTASPSTVSSRDPVYAVFTSGSTGTPKGVVMEHMSFSSCALGSLEPLHIGAQDRLLHFSSYAFDLSIFEILTALVAGASVAIPSEQDRRENLPRAMTELGATWAFLTPTVARMYRPAQTPLLRTLCMGGEAMSASDVRLWSSKKLITGYNPAECCPLGISGPANHAMPRVVGSSFSSQAAWIVDPEDHEKLVPVGAVGELAIEGPSVARGYLHDPTCSDPGTPFVARPPRWLAQFRPRLGRDTRIYRTGDLARRDGDDGAVHFVGRKDVQVKINGQRVELAEIEHHLDGHFGPLEAKVVVELVSVSERRTVLAALVLPAQSPGCDGTAPESLLMELRQVQEDFRAALDDASSKLRIVLPEHMVPGVYLPVRYFPMSESGKVDRRRLRRLLLALRPEELYGESRTARQDAEEAGSDKEEVLRRLFAHALDLPLAQIGLDSHFFQLGGDSASAMRLLARAVEEGVPSIAYQDVFRHPTPRGLAAASMPGPTDGAELPLAADGPAPAPAPAPTPTLAPFSRVKDPESLVGIASEQCGVSRADVEDMYPCTHLQQSLMASTAHDASAYVAILSFTLRGDVDRERLRSAWRIAADGHAILRTRLVQTEAGDFYQVVVRGPPCWTEDTVGDTGDDDNGIARLSSASFGLGRPLLRLHLARDQLRVGMHHALYDGWSMPLLLRELDLAYRHLSVRSLPPLKIYVKYAMDSADAAASFWRAELRDADPALFPAPPGIDYKPRPRASLTATMPVVVADSPRRSVTLTTEVQLAWALTTYAYTGCRDVVFGIITSGRAAPVPGIESMLGPAFTCTPLRVAVDHEEELGDALDNLQHAVAEQSEFSHLGVQAIRTLGPDAAAACRFQTVLVVEADRQDRRVELDASWCTRYDYLSDLISFSSHALTLRCSPAPAGLEVNAIYDSDVVDDKQMRRILAQFEHVFSQIHAKGSAPDKIASIDMVSGPDWRELQSWNSKVPAPPPGALRVHQAVRDMCRARPDAAAVDAWDGRLTYGELDGRAEALAGRIRGYVSQPDQIVLLYLPKSLLTLVAQLATLHAGAAFMTFDISQPAHHLSQIAAAVDPVLVLTLDELRPRAAALGAAPVVAVDEDKPGDETTTTATTESDLMYAIATSGTTGRPKVVAIDHQGLMTNARPLSERLGITASSRVYQFSGYSFDLMILEHFVTLLAGGCICIPSLHDRDNRLAASIGELGANWAASPSSVLQLLDPDTIPTIKTVMQGGERMHRSIVDRWASRARLLNAWGPAECTVAALVSDPLRPGARDVQNLGHATGGVCWVVDAGHPARRPVPIGAEGEIMIEGAILSRGYLGDVERTAAAFAAPPDWLRALRGGEQEPNGRVYLTGDVGRQNSDGSISFVRRADAQVKVRGQRVELADVEHQVEGCFRAAIQVVADSVPVPGVDSSMLVALVFSSAGGQSAQQEAGSAPAIEGQGAGDTGMRFLASDPSFTADANAAEQAMRDRVPAYMVPDLFVSVSGFPREPSGKVSRRAIRQHLVALFQEDWRRYASTGIELPGNKTEHELRAIWARVLRIEPETFGVHDSFFRLGGDSVSSMQVVLACAAAGMCVTVKDVFEQRTIRKLAALAQASGAPEQTVTSSPAAADHDGPNDAGGEAASASPAVWYPEGKLDVYTERAERQLGASVESIYPCSPIQKGILVSHARNPRHYDEVIRWRVAGDAPIDAARLQHAWHQVVARHAILRTIFLHVSDDSVFDQAVLREYRPDVSVSDGGEEDDEEKGEATQPFHDNAVPWHYLRLHRPSSDNVMLCLRIHHALVDGASLQTIRRDLERAYQGRLGALDAPPGFREYIAYLHRIRQRGSSSDHYWKSYLEGVTGCLFPTLVDQSAPKRLEFGTVDIELASPATLARFCEKHKLATTVVLHIIWAVVLQRYTATDEVCFGYMTSGRHADIARVEHVVGPLFNMLVARIVLAYPLSLLSIMGTYQERFLGSLHHQHQPLAETLHSIGSSSGDLFNTMVTVVNDLPEGAGASQQPSDIRLVGDGVQSRSEYPITINILNGADKMRMQLSYHTSLLSAETAQHIAMAFRYVLQRTLDQPEGLLADLQVMDDEKMRTAYAPHSHVEPPLRHLIHETIQRHCVRSPDASAVCSWDGDLTYGQLDALSSSLAEDLIRRGAGPEVTIPILVEKARWTPVAVLAVLKSGSSFVLMDSSHPAARLGAIILSLHPPVMIVSAQTRPKAVAFSTDMIEIEDQLARGDAHVHGPDGLGRWDEHVFVKPSNAAYLVFTSGSTGKPKGAIVEHASLSTAAECTAARFHLDATSRVLQFSSHAWDVAVMDILLTLRAGGCVCIPSEDERTSHLAQAANRMRVNWALLTPTVARLFRPDDFSHLETLVLAGEALSSTDVSTWSRRVRLIQAYGPAECAAVCTLTEPLTASDDPRCVGRPSGCVAWVVNRANHELLAPPGAVGELVVEGPIVGRGYLGDPERSATAFVRPPVWLRTLRGKDAPARLYKTGDLVRQDVRSGRLTFVGRNDDQVKIRGQRVEPGEVEAQVARVFPGCHVVVMMARRSGKANLVAFVLDGDGNETASSAAAPGNAVPPPSPAFAESARAAFSQLREMMPTYMMPSFILPLSYLPRASTGKADRKVLRDCLASLSDDELGAYVAADVGHRAASSAIEAQLQELVGQVLHKPTHAISLDEDLFRMGLDSLTAMTLTTTARRRGWEIPVPLIFQHSRISDLALVLARKNQEKQQGATGLDEAPMPNPVASLLPRVCTEWRLDERQVVSIAPTTYYQQISVASDHDTFIGLHFSRPAAAQALAAAAGRVVEHHSILRTVFVPFEDSHVQLTLQKWHLPTEEVRTDEDSLAATIALFCRDAAQAAPEHGIPLTKLVLMVDGHGGCLAALLRLQRAQFDGVAVMRIMADWRAALEGQAWPAASKPDYADFVLRRAAQNTPDVFDMWRDVLCGSSMTYLRPQDTYLALTDRARCEERLATSTCDIALPEPVHAFTMATVAKAAWTICLAQQTRLRDIVFLQLVRNRSLPLDGIENMVGSCLNYVPVRVPLEPGWTVSHLLRWIQQQHVRTMPGDTADWPHIVARSTPWPPGTEFGSVLHYLSAPAAPVYDFSGGVSAEFRLYEDKMVHTCPCITCIVFPDVGDAAPARNDMRIIVTSAVGGQELTDRLLAMFQALLHEINDEPDRMLSDWMRGGEAL</sequence>
<dbReference type="GO" id="GO:0035835">
    <property type="term" value="P:indole alkaloid biosynthetic process"/>
    <property type="evidence" value="ECO:0007669"/>
    <property type="project" value="UniProtKB-UniPathway"/>
</dbReference>
<dbReference type="SUPFAM" id="SSF47336">
    <property type="entry name" value="ACP-like"/>
    <property type="match status" value="3"/>
</dbReference>
<dbReference type="SMART" id="SM00823">
    <property type="entry name" value="PKS_PP"/>
    <property type="match status" value="3"/>
</dbReference>
<dbReference type="PROSITE" id="PS00012">
    <property type="entry name" value="PHOSPHOPANTETHEINE"/>
    <property type="match status" value="1"/>
</dbReference>
<keyword evidence="3" id="KW-0597">Phosphoprotein</keyword>
<dbReference type="FunFam" id="3.30.559.30:FF:000003">
    <property type="entry name" value="Nonribosomal peptide synthase SidD"/>
    <property type="match status" value="1"/>
</dbReference>
<dbReference type="PANTHER" id="PTHR45527">
    <property type="entry name" value="NONRIBOSOMAL PEPTIDE SYNTHETASE"/>
    <property type="match status" value="1"/>
</dbReference>
<name>A0A1X9JZ09_9HYPO</name>
<evidence type="ECO:0000256" key="5">
    <source>
        <dbReference type="ARBA" id="ARBA00022679"/>
    </source>
</evidence>
<dbReference type="CDD" id="cd05918">
    <property type="entry name" value="A_NRPS_SidN3_like"/>
    <property type="match status" value="3"/>
</dbReference>
<dbReference type="Pfam" id="PF00550">
    <property type="entry name" value="PP-binding"/>
    <property type="match status" value="3"/>
</dbReference>
<evidence type="ECO:0000256" key="4">
    <source>
        <dbReference type="ARBA" id="ARBA00022598"/>
    </source>
</evidence>
<dbReference type="InterPro" id="IPR045851">
    <property type="entry name" value="AMP-bd_C_sf"/>
</dbReference>
<evidence type="ECO:0000259" key="10">
    <source>
        <dbReference type="PROSITE" id="PS50075"/>
    </source>
</evidence>
<dbReference type="Gene3D" id="3.30.559.30">
    <property type="entry name" value="Nonribosomal peptide synthetase, condensation domain"/>
    <property type="match status" value="4"/>
</dbReference>
<dbReference type="Pfam" id="PF00501">
    <property type="entry name" value="AMP-binding"/>
    <property type="match status" value="3"/>
</dbReference>
<gene>
    <name evidence="11" type="primary">lpsA</name>
</gene>
<dbReference type="InterPro" id="IPR020806">
    <property type="entry name" value="PKS_PP-bd"/>
</dbReference>
<dbReference type="InterPro" id="IPR036736">
    <property type="entry name" value="ACP-like_sf"/>
</dbReference>
<dbReference type="CDD" id="cd19542">
    <property type="entry name" value="CT_NRPS-like"/>
    <property type="match status" value="2"/>
</dbReference>
<dbReference type="InterPro" id="IPR000873">
    <property type="entry name" value="AMP-dep_synth/lig_dom"/>
</dbReference>
<dbReference type="Gene3D" id="1.10.1200.10">
    <property type="entry name" value="ACP-like"/>
    <property type="match status" value="3"/>
</dbReference>
<dbReference type="GO" id="GO:0031177">
    <property type="term" value="F:phosphopantetheine binding"/>
    <property type="evidence" value="ECO:0007669"/>
    <property type="project" value="InterPro"/>
</dbReference>
<evidence type="ECO:0000256" key="9">
    <source>
        <dbReference type="SAM" id="MobiDB-lite"/>
    </source>
</evidence>
<feature type="region of interest" description="Disordered" evidence="9">
    <location>
        <begin position="890"/>
        <end position="922"/>
    </location>
</feature>
<dbReference type="FunFam" id="1.10.1200.10:FF:000005">
    <property type="entry name" value="Nonribosomal peptide synthetase 1"/>
    <property type="match status" value="1"/>
</dbReference>
<dbReference type="InterPro" id="IPR001242">
    <property type="entry name" value="Condensation_dom"/>
</dbReference>
<feature type="region of interest" description="Disordered" evidence="9">
    <location>
        <begin position="2012"/>
        <end position="2037"/>
    </location>
</feature>
<dbReference type="NCBIfam" id="NF003417">
    <property type="entry name" value="PRK04813.1"/>
    <property type="match status" value="4"/>
</dbReference>
<dbReference type="CDD" id="cd19545">
    <property type="entry name" value="FUM14_C_NRPS-like"/>
    <property type="match status" value="1"/>
</dbReference>
<dbReference type="Gene3D" id="3.30.559.10">
    <property type="entry name" value="Chloramphenicol acetyltransferase-like domain"/>
    <property type="match status" value="3"/>
</dbReference>
<dbReference type="FunFam" id="3.40.50.12780:FF:000014">
    <property type="entry name" value="Nonribosomal peptide synthetase 1"/>
    <property type="match status" value="1"/>
</dbReference>
<dbReference type="Gene3D" id="3.30.300.30">
    <property type="match status" value="3"/>
</dbReference>
<evidence type="ECO:0000256" key="8">
    <source>
        <dbReference type="ARBA" id="ARBA00079041"/>
    </source>
</evidence>
<reference evidence="11" key="1">
    <citation type="journal article" date="2017" name="Appl. Environ. Microbiol.">
        <title>Biosynthesis of the pharmaceutically important fungal ergot alkaloid dihydrolysergic acid requires a specialized allele of cloA.</title>
        <authorList>
            <person name="Arnold S.L."/>
            <person name="Panaccione D.G."/>
        </authorList>
    </citation>
    <scope>NUCLEOTIDE SEQUENCE</scope>
    <source>
        <strain evidence="11">Cla9</strain>
    </source>
</reference>